<name>A0A5Y0V059_SALET</name>
<comment type="caution">
    <text evidence="2">The sequence shown here is derived from an EMBL/GenBank/DDBJ whole genome shotgun (WGS) entry which is preliminary data.</text>
</comment>
<evidence type="ECO:0000256" key="1">
    <source>
        <dbReference type="SAM" id="MobiDB-lite"/>
    </source>
</evidence>
<reference evidence="2" key="1">
    <citation type="submission" date="2019-03" db="EMBL/GenBank/DDBJ databases">
        <authorList>
            <person name="Ashton P.M."/>
            <person name="Dallman T."/>
            <person name="Nair S."/>
            <person name="De Pinna E."/>
            <person name="Peters T."/>
            <person name="Grant K."/>
        </authorList>
    </citation>
    <scope>NUCLEOTIDE SEQUENCE</scope>
    <source>
        <strain evidence="2">257022</strain>
    </source>
</reference>
<dbReference type="InterPro" id="IPR036390">
    <property type="entry name" value="WH_DNA-bd_sf"/>
</dbReference>
<dbReference type="EMBL" id="AAHYMQ010000053">
    <property type="protein sequence ID" value="ECB7363220.1"/>
    <property type="molecule type" value="Genomic_DNA"/>
</dbReference>
<dbReference type="SUPFAM" id="SSF46785">
    <property type="entry name" value="Winged helix' DNA-binding domain"/>
    <property type="match status" value="1"/>
</dbReference>
<sequence length="154" mass="17674">MENKNNLSSEVKNHVSKWGKTNISAGWTIIPNALLENQSRLGLSCIDTMVLINLIMHWWEKDNPPRPSKKRLANMLGVSLKTVQRSFIHLEQCGAIKRIPRYKEGKDNARTTNHYDLNGLVDLLEGFSKELIEEREANRKSEVNRPKKRGNPKS</sequence>
<organism evidence="2">
    <name type="scientific">Salmonella enterica subsp. enterica serovar Corvallis</name>
    <dbReference type="NCBI Taxonomy" id="593905"/>
    <lineage>
        <taxon>Bacteria</taxon>
        <taxon>Pseudomonadati</taxon>
        <taxon>Pseudomonadota</taxon>
        <taxon>Gammaproteobacteria</taxon>
        <taxon>Enterobacterales</taxon>
        <taxon>Enterobacteriaceae</taxon>
        <taxon>Salmonella</taxon>
    </lineage>
</organism>
<dbReference type="InterPro" id="IPR036388">
    <property type="entry name" value="WH-like_DNA-bd_sf"/>
</dbReference>
<feature type="compositionally biased region" description="Basic and acidic residues" evidence="1">
    <location>
        <begin position="135"/>
        <end position="145"/>
    </location>
</feature>
<dbReference type="Gene3D" id="1.10.10.10">
    <property type="entry name" value="Winged helix-like DNA-binding domain superfamily/Winged helix DNA-binding domain"/>
    <property type="match status" value="1"/>
</dbReference>
<protein>
    <submittedName>
        <fullName evidence="2">Helix-turn-helix domain-containing protein</fullName>
    </submittedName>
</protein>
<accession>A0A5Y0V059</accession>
<dbReference type="AlphaFoldDB" id="A0A5Y0V059"/>
<proteinExistence type="predicted"/>
<evidence type="ECO:0000313" key="2">
    <source>
        <dbReference type="EMBL" id="ECB7363220.1"/>
    </source>
</evidence>
<feature type="region of interest" description="Disordered" evidence="1">
    <location>
        <begin position="135"/>
        <end position="154"/>
    </location>
</feature>
<gene>
    <name evidence="2" type="ORF">E1C04_24765</name>
</gene>